<evidence type="ECO:0000313" key="3">
    <source>
        <dbReference type="EMBL" id="QIN82543.1"/>
    </source>
</evidence>
<feature type="transmembrane region" description="Helical" evidence="2">
    <location>
        <begin position="395"/>
        <end position="412"/>
    </location>
</feature>
<evidence type="ECO:0000313" key="4">
    <source>
        <dbReference type="Proteomes" id="UP000501452"/>
    </source>
</evidence>
<name>A0A6G8Q7W7_9ACTN</name>
<proteinExistence type="predicted"/>
<keyword evidence="2" id="KW-0812">Transmembrane</keyword>
<dbReference type="EMBL" id="CP045119">
    <property type="protein sequence ID" value="QIN82543.1"/>
    <property type="molecule type" value="Genomic_DNA"/>
</dbReference>
<dbReference type="Proteomes" id="UP000501452">
    <property type="component" value="Chromosome"/>
</dbReference>
<organism evidence="3 4">
    <name type="scientific">Rubrobacter tropicus</name>
    <dbReference type="NCBI Taxonomy" id="2653851"/>
    <lineage>
        <taxon>Bacteria</taxon>
        <taxon>Bacillati</taxon>
        <taxon>Actinomycetota</taxon>
        <taxon>Rubrobacteria</taxon>
        <taxon>Rubrobacterales</taxon>
        <taxon>Rubrobacteraceae</taxon>
        <taxon>Rubrobacter</taxon>
    </lineage>
</organism>
<gene>
    <name evidence="3" type="ORF">GBA63_07730</name>
</gene>
<keyword evidence="2" id="KW-0472">Membrane</keyword>
<evidence type="ECO:0000256" key="1">
    <source>
        <dbReference type="SAM" id="MobiDB-lite"/>
    </source>
</evidence>
<feature type="transmembrane region" description="Helical" evidence="2">
    <location>
        <begin position="473"/>
        <end position="492"/>
    </location>
</feature>
<reference evidence="3 4" key="1">
    <citation type="submission" date="2019-10" db="EMBL/GenBank/DDBJ databases">
        <title>Rubrobacter sp nov SCSIO 52090 isolated from a deep-sea sediment in the South China Sea.</title>
        <authorList>
            <person name="Chen R.W."/>
        </authorList>
    </citation>
    <scope>NUCLEOTIDE SEQUENCE [LARGE SCALE GENOMIC DNA]</scope>
    <source>
        <strain evidence="3 4">SCSIO 52909</strain>
    </source>
</reference>
<evidence type="ECO:0000256" key="2">
    <source>
        <dbReference type="SAM" id="Phobius"/>
    </source>
</evidence>
<accession>A0A6G8Q7W7</accession>
<dbReference type="AlphaFoldDB" id="A0A6G8Q7W7"/>
<feature type="transmembrane region" description="Helical" evidence="2">
    <location>
        <begin position="443"/>
        <end position="461"/>
    </location>
</feature>
<feature type="region of interest" description="Disordered" evidence="1">
    <location>
        <begin position="600"/>
        <end position="619"/>
    </location>
</feature>
<keyword evidence="2" id="KW-1133">Transmembrane helix</keyword>
<feature type="transmembrane region" description="Helical" evidence="2">
    <location>
        <begin position="345"/>
        <end position="363"/>
    </location>
</feature>
<dbReference type="RefSeq" id="WP_166174986.1">
    <property type="nucleotide sequence ID" value="NZ_CP045119.1"/>
</dbReference>
<sequence length="619" mass="66882">MWAVVLLPLLLLAVGLAPGPRLGEEEAAGKAAAVEELSEYYAKPTVEAEALYDGDDDAWRVALVETVSGDEVAEFAVADDSGRVGGVEVSSKAEEIDYPTLTEAEAVRLAASDAEVRGELAEHGPYTTGARYEDGRWTVRFYVDETGMVGGRPTDQGKEVATVQIDDETWVIDSVQTGDQVGWLMARGISGAYGKQANYPWVWGPLALAFALAFVRTDKLFSLRNLDIVMLLGFLVSHSFFRQGIVLEAVVLWYPPLIYLLGRTLLMGFGIGERVEKTSNLPTWLLLLLAGLAAGLVLALNTDSRVIDVGYAGVVGADRIIGGEIPYGNMPPDVGTGDTYGPLNYLLYVPFVLMFGFSGNWDFLPAAHALTMFSFVAGAMALFIAGYKLSGPKGASAMVFAWAAFPYTLYATNNNTNDVIVAAISAIALAAAASPLARGATVAAGFAVKLYPLMLGPLWISHDGWKRRPITDFVLGGLGVVLISFAILLIPGQPIEAARLFYESTLAFQGDRVSPWTIFTQVPELAFLQRPLTAFAIFLAVLVAFVPRRRTVRRLAALSAAVIIAFQLTVNYWFYAYVVWFEPFVFLSLLLATNEKSRLDGGHQEEGEADGDEGKQAPT</sequence>
<dbReference type="KEGG" id="rub:GBA63_07730"/>
<feature type="transmembrane region" description="Helical" evidence="2">
    <location>
        <begin position="251"/>
        <end position="271"/>
    </location>
</feature>
<feature type="transmembrane region" description="Helical" evidence="2">
    <location>
        <begin position="283"/>
        <end position="300"/>
    </location>
</feature>
<feature type="transmembrane region" description="Helical" evidence="2">
    <location>
        <begin position="370"/>
        <end position="389"/>
    </location>
</feature>
<feature type="transmembrane region" description="Helical" evidence="2">
    <location>
        <begin position="527"/>
        <end position="545"/>
    </location>
</feature>
<feature type="transmembrane region" description="Helical" evidence="2">
    <location>
        <begin position="419"/>
        <end position="437"/>
    </location>
</feature>
<keyword evidence="4" id="KW-1185">Reference proteome</keyword>
<protein>
    <recommendedName>
        <fullName evidence="5">DUF2029 domain-containing protein</fullName>
    </recommendedName>
</protein>
<evidence type="ECO:0008006" key="5">
    <source>
        <dbReference type="Google" id="ProtNLM"/>
    </source>
</evidence>